<dbReference type="PANTHER" id="PTHR11014:SF119">
    <property type="entry name" value="IAA-AMINO ACID HYDROLASE ILR1-LIKE 1"/>
    <property type="match status" value="1"/>
</dbReference>
<dbReference type="InterPro" id="IPR017439">
    <property type="entry name" value="Amidohydrolase"/>
</dbReference>
<proteinExistence type="predicted"/>
<dbReference type="GO" id="GO:0010179">
    <property type="term" value="F:IAA-Ala conjugate hydrolase activity"/>
    <property type="evidence" value="ECO:0007669"/>
    <property type="project" value="TreeGrafter"/>
</dbReference>
<name>A0A835DJM9_TETSI</name>
<dbReference type="AlphaFoldDB" id="A0A835DJM9"/>
<dbReference type="InterPro" id="IPR036420">
    <property type="entry name" value="BRCT_dom_sf"/>
</dbReference>
<protein>
    <recommendedName>
        <fullName evidence="1">BRCT domain-containing protein</fullName>
    </recommendedName>
</protein>
<accession>A0A835DJM9</accession>
<dbReference type="OrthoDB" id="1737567at2759"/>
<comment type="caution">
    <text evidence="2">The sequence shown here is derived from an EMBL/GenBank/DDBJ whole genome shotgun (WGS) entry which is preliminary data.</text>
</comment>
<organism evidence="2 3">
    <name type="scientific">Tetracentron sinense</name>
    <name type="common">Spur-leaf</name>
    <dbReference type="NCBI Taxonomy" id="13715"/>
    <lineage>
        <taxon>Eukaryota</taxon>
        <taxon>Viridiplantae</taxon>
        <taxon>Streptophyta</taxon>
        <taxon>Embryophyta</taxon>
        <taxon>Tracheophyta</taxon>
        <taxon>Spermatophyta</taxon>
        <taxon>Magnoliopsida</taxon>
        <taxon>Trochodendrales</taxon>
        <taxon>Trochodendraceae</taxon>
        <taxon>Tetracentron</taxon>
    </lineage>
</organism>
<dbReference type="PROSITE" id="PS50172">
    <property type="entry name" value="BRCT"/>
    <property type="match status" value="1"/>
</dbReference>
<dbReference type="Proteomes" id="UP000655225">
    <property type="component" value="Unassembled WGS sequence"/>
</dbReference>
<dbReference type="InterPro" id="IPR002933">
    <property type="entry name" value="Peptidase_M20"/>
</dbReference>
<dbReference type="PANTHER" id="PTHR11014">
    <property type="entry name" value="PEPTIDASE M20 FAMILY MEMBER"/>
    <property type="match status" value="1"/>
</dbReference>
<keyword evidence="3" id="KW-1185">Reference proteome</keyword>
<dbReference type="Pfam" id="PF01546">
    <property type="entry name" value="Peptidase_M20"/>
    <property type="match status" value="1"/>
</dbReference>
<gene>
    <name evidence="2" type="ORF">HHK36_008024</name>
</gene>
<evidence type="ECO:0000313" key="3">
    <source>
        <dbReference type="Proteomes" id="UP000655225"/>
    </source>
</evidence>
<dbReference type="SUPFAM" id="SSF52113">
    <property type="entry name" value="BRCT domain"/>
    <property type="match status" value="1"/>
</dbReference>
<reference evidence="2 3" key="1">
    <citation type="submission" date="2020-04" db="EMBL/GenBank/DDBJ databases">
        <title>Plant Genome Project.</title>
        <authorList>
            <person name="Zhang R.-G."/>
        </authorList>
    </citation>
    <scope>NUCLEOTIDE SEQUENCE [LARGE SCALE GENOMIC DNA]</scope>
    <source>
        <strain evidence="2">YNK0</strain>
        <tissue evidence="2">Leaf</tissue>
    </source>
</reference>
<dbReference type="SUPFAM" id="SSF53187">
    <property type="entry name" value="Zn-dependent exopeptidases"/>
    <property type="match status" value="1"/>
</dbReference>
<dbReference type="EMBL" id="JABCRI010000005">
    <property type="protein sequence ID" value="KAF8405946.1"/>
    <property type="molecule type" value="Genomic_DNA"/>
</dbReference>
<dbReference type="InterPro" id="IPR001357">
    <property type="entry name" value="BRCT_dom"/>
</dbReference>
<sequence>MAAQTFFRDEGQGESVEWEHKSKVPEKMHACGHDAHVVMLLGAAKMLLERRHELLTGISSSGILGVTCVVVSLTERERGGSLKVAEAMERGIPVVSEAWLRDSIEKQEAQPLDAYDVVSDLSVEGKGIPWDKQDPSEEALESLSAEVCDPSNCIEKI</sequence>
<dbReference type="GO" id="GO:0009850">
    <property type="term" value="P:auxin metabolic process"/>
    <property type="evidence" value="ECO:0007669"/>
    <property type="project" value="TreeGrafter"/>
</dbReference>
<dbReference type="Gene3D" id="3.40.50.10190">
    <property type="entry name" value="BRCT domain"/>
    <property type="match status" value="1"/>
</dbReference>
<dbReference type="GO" id="GO:0005783">
    <property type="term" value="C:endoplasmic reticulum"/>
    <property type="evidence" value="ECO:0007669"/>
    <property type="project" value="TreeGrafter"/>
</dbReference>
<feature type="domain" description="BRCT" evidence="1">
    <location>
        <begin position="66"/>
        <end position="117"/>
    </location>
</feature>
<evidence type="ECO:0000259" key="1">
    <source>
        <dbReference type="PROSITE" id="PS50172"/>
    </source>
</evidence>
<dbReference type="Gene3D" id="3.40.630.10">
    <property type="entry name" value="Zn peptidases"/>
    <property type="match status" value="1"/>
</dbReference>
<evidence type="ECO:0000313" key="2">
    <source>
        <dbReference type="EMBL" id="KAF8405946.1"/>
    </source>
</evidence>